<proteinExistence type="predicted"/>
<accession>A0A6J4HZF8</accession>
<dbReference type="InterPro" id="IPR002798">
    <property type="entry name" value="SpoIIM-like"/>
</dbReference>
<evidence type="ECO:0000313" key="2">
    <source>
        <dbReference type="EMBL" id="CAA9238401.1"/>
    </source>
</evidence>
<dbReference type="AlphaFoldDB" id="A0A6J4HZF8"/>
<organism evidence="2">
    <name type="scientific">uncultured Acidimicrobiales bacterium</name>
    <dbReference type="NCBI Taxonomy" id="310071"/>
    <lineage>
        <taxon>Bacteria</taxon>
        <taxon>Bacillati</taxon>
        <taxon>Actinomycetota</taxon>
        <taxon>Acidimicrobiia</taxon>
        <taxon>Acidimicrobiales</taxon>
        <taxon>environmental samples</taxon>
    </lineage>
</organism>
<feature type="transmembrane region" description="Helical" evidence="1">
    <location>
        <begin position="171"/>
        <end position="193"/>
    </location>
</feature>
<feature type="transmembrane region" description="Helical" evidence="1">
    <location>
        <begin position="290"/>
        <end position="309"/>
    </location>
</feature>
<keyword evidence="1" id="KW-1133">Transmembrane helix</keyword>
<name>A0A6J4HZF8_9ACTN</name>
<dbReference type="EMBL" id="CADCSZ010000098">
    <property type="protein sequence ID" value="CAA9238401.1"/>
    <property type="molecule type" value="Genomic_DNA"/>
</dbReference>
<feature type="transmembrane region" description="Helical" evidence="1">
    <location>
        <begin position="213"/>
        <end position="240"/>
    </location>
</feature>
<keyword evidence="1" id="KW-0812">Transmembrane</keyword>
<keyword evidence="1" id="KW-0472">Membrane</keyword>
<feature type="transmembrane region" description="Helical" evidence="1">
    <location>
        <begin position="261"/>
        <end position="278"/>
    </location>
</feature>
<sequence>MDIDRFLLANEAAWQRLAVLTSKAGRSARSLPAEELDELVSLYQRAGTHLSYARTAFGDPGLDSRLSRLVAAAGGVIYSVRPRTLRGVARFFSSTFPAALWHVRPFLLAATLLTFVPAAVVAAHLSTDPAALDALASPAERAAFVRAGTDYYSAQPSAQFASQVFTNNVRVAVLVFSAGIVVCLFSALVLVSNGTRVGEFVAVFVDAGKGTELFGLLVPHGVIELSAVVVAGAAGLRLGWTVIDPGDRRRGAALAEEGRRSVGLVIGVAAMLLVAGVIEGFVTGSRLPTSVRVGLGLSVGIAFWLYAWAFGRRAAAEGRTGAIAEADAGWVPRS</sequence>
<gene>
    <name evidence="2" type="ORF">AVDCRST_MAG76-1629</name>
</gene>
<evidence type="ECO:0000256" key="1">
    <source>
        <dbReference type="SAM" id="Phobius"/>
    </source>
</evidence>
<dbReference type="PANTHER" id="PTHR35337">
    <property type="entry name" value="SLR1478 PROTEIN"/>
    <property type="match status" value="1"/>
</dbReference>
<reference evidence="2" key="1">
    <citation type="submission" date="2020-02" db="EMBL/GenBank/DDBJ databases">
        <authorList>
            <person name="Meier V. D."/>
        </authorList>
    </citation>
    <scope>NUCLEOTIDE SEQUENCE</scope>
    <source>
        <strain evidence="2">AVDCRST_MAG76</strain>
    </source>
</reference>
<dbReference type="Pfam" id="PF01944">
    <property type="entry name" value="SpoIIM"/>
    <property type="match status" value="1"/>
</dbReference>
<protein>
    <submittedName>
        <fullName evidence="2">SpoIIM</fullName>
    </submittedName>
</protein>
<dbReference type="PANTHER" id="PTHR35337:SF1">
    <property type="entry name" value="SLR1478 PROTEIN"/>
    <property type="match status" value="1"/>
</dbReference>